<organism evidence="1">
    <name type="scientific">Anguilla anguilla</name>
    <name type="common">European freshwater eel</name>
    <name type="synonym">Muraena anguilla</name>
    <dbReference type="NCBI Taxonomy" id="7936"/>
    <lineage>
        <taxon>Eukaryota</taxon>
        <taxon>Metazoa</taxon>
        <taxon>Chordata</taxon>
        <taxon>Craniata</taxon>
        <taxon>Vertebrata</taxon>
        <taxon>Euteleostomi</taxon>
        <taxon>Actinopterygii</taxon>
        <taxon>Neopterygii</taxon>
        <taxon>Teleostei</taxon>
        <taxon>Anguilliformes</taxon>
        <taxon>Anguillidae</taxon>
        <taxon>Anguilla</taxon>
    </lineage>
</organism>
<sequence length="14" mass="1584">MNEFLHALLGQAHC</sequence>
<name>A0A0E9UYF2_ANGAN</name>
<reference evidence="1" key="1">
    <citation type="submission" date="2014-11" db="EMBL/GenBank/DDBJ databases">
        <authorList>
            <person name="Amaro Gonzalez C."/>
        </authorList>
    </citation>
    <scope>NUCLEOTIDE SEQUENCE</scope>
</reference>
<accession>A0A0E9UYF2</accession>
<protein>
    <submittedName>
        <fullName evidence="1">Uncharacterized protein</fullName>
    </submittedName>
</protein>
<proteinExistence type="predicted"/>
<reference evidence="1" key="2">
    <citation type="journal article" date="2015" name="Fish Shellfish Immunol.">
        <title>Early steps in the European eel (Anguilla anguilla)-Vibrio vulnificus interaction in the gills: Role of the RtxA13 toxin.</title>
        <authorList>
            <person name="Callol A."/>
            <person name="Pajuelo D."/>
            <person name="Ebbesson L."/>
            <person name="Teles M."/>
            <person name="MacKenzie S."/>
            <person name="Amaro C."/>
        </authorList>
    </citation>
    <scope>NUCLEOTIDE SEQUENCE</scope>
</reference>
<evidence type="ECO:0000313" key="1">
    <source>
        <dbReference type="EMBL" id="JAH70761.1"/>
    </source>
</evidence>
<dbReference type="EMBL" id="GBXM01037816">
    <property type="protein sequence ID" value="JAH70761.1"/>
    <property type="molecule type" value="Transcribed_RNA"/>
</dbReference>